<proteinExistence type="predicted"/>
<dbReference type="InParanoid" id="C8VGA7"/>
<dbReference type="GeneID" id="74896541"/>
<reference evidence="3" key="1">
    <citation type="journal article" date="2005" name="Nature">
        <title>Sequencing of Aspergillus nidulans and comparative analysis with A. fumigatus and A. oryzae.</title>
        <authorList>
            <person name="Galagan J.E."/>
            <person name="Calvo S.E."/>
            <person name="Cuomo C."/>
            <person name="Ma L.J."/>
            <person name="Wortman J.R."/>
            <person name="Batzoglou S."/>
            <person name="Lee S.I."/>
            <person name="Basturkmen M."/>
            <person name="Spevak C.C."/>
            <person name="Clutterbuck J."/>
            <person name="Kapitonov V."/>
            <person name="Jurka J."/>
            <person name="Scazzocchio C."/>
            <person name="Farman M."/>
            <person name="Butler J."/>
            <person name="Purcell S."/>
            <person name="Harris S."/>
            <person name="Braus G.H."/>
            <person name="Draht O."/>
            <person name="Busch S."/>
            <person name="D'Enfert C."/>
            <person name="Bouchier C."/>
            <person name="Goldman G.H."/>
            <person name="Bell-Pedersen D."/>
            <person name="Griffiths-Jones S."/>
            <person name="Doonan J.H."/>
            <person name="Yu J."/>
            <person name="Vienken K."/>
            <person name="Pain A."/>
            <person name="Freitag M."/>
            <person name="Selker E.U."/>
            <person name="Archer D.B."/>
            <person name="Penalva M.A."/>
            <person name="Oakley B.R."/>
            <person name="Momany M."/>
            <person name="Tanaka T."/>
            <person name="Kumagai T."/>
            <person name="Asai K."/>
            <person name="Machida M."/>
            <person name="Nierman W.C."/>
            <person name="Denning D.W."/>
            <person name="Caddick M."/>
            <person name="Hynes M."/>
            <person name="Paoletti M."/>
            <person name="Fischer R."/>
            <person name="Miller B."/>
            <person name="Dyer P."/>
            <person name="Sachs M.S."/>
            <person name="Osmani S.A."/>
            <person name="Birren B.W."/>
        </authorList>
    </citation>
    <scope>NUCLEOTIDE SEQUENCE [LARGE SCALE GENOMIC DNA]</scope>
    <source>
        <strain evidence="3">FGSC A4 / ATCC 38163 / CBS 112.46 / NRRL 194 / M139</strain>
    </source>
</reference>
<accession>C8VGA7</accession>
<evidence type="ECO:0000313" key="3">
    <source>
        <dbReference type="Proteomes" id="UP000000560"/>
    </source>
</evidence>
<evidence type="ECO:0000313" key="2">
    <source>
        <dbReference type="EMBL" id="CBF81772.1"/>
    </source>
</evidence>
<dbReference type="HOGENOM" id="CLU_1758787_0_0_1"/>
<feature type="region of interest" description="Disordered" evidence="1">
    <location>
        <begin position="1"/>
        <end position="38"/>
    </location>
</feature>
<dbReference type="KEGG" id="ani:ANIA_10684"/>
<dbReference type="AlphaFoldDB" id="C8VGA7"/>
<dbReference type="Proteomes" id="UP000000560">
    <property type="component" value="Chromosome V"/>
</dbReference>
<gene>
    <name evidence="2" type="ORF">ANIA_10684</name>
</gene>
<sequence length="148" mass="17027">MRNANHSKDKPKRRNASRIPRVAISSPLLPNNQPRKSIPLSLNRHQPRVLDCLPLQHTLKPLLPHCKRANDLLLRFHSRLQPSPLPSSPNNTPLLYPRTLENLASRTNFRMPANIHAPSNNSLVINHRKRVYPCARMNDRLQTNDDII</sequence>
<dbReference type="RefSeq" id="XP_050468257.1">
    <property type="nucleotide sequence ID" value="XM_050612318.1"/>
</dbReference>
<organism evidence="2 3">
    <name type="scientific">Emericella nidulans (strain FGSC A4 / ATCC 38163 / CBS 112.46 / NRRL 194 / M139)</name>
    <name type="common">Aspergillus nidulans</name>
    <dbReference type="NCBI Taxonomy" id="227321"/>
    <lineage>
        <taxon>Eukaryota</taxon>
        <taxon>Fungi</taxon>
        <taxon>Dikarya</taxon>
        <taxon>Ascomycota</taxon>
        <taxon>Pezizomycotina</taxon>
        <taxon>Eurotiomycetes</taxon>
        <taxon>Eurotiomycetidae</taxon>
        <taxon>Eurotiales</taxon>
        <taxon>Aspergillaceae</taxon>
        <taxon>Aspergillus</taxon>
        <taxon>Aspergillus subgen. Nidulantes</taxon>
    </lineage>
</organism>
<dbReference type="EMBL" id="BN001305">
    <property type="protein sequence ID" value="CBF81772.1"/>
    <property type="molecule type" value="Genomic_DNA"/>
</dbReference>
<evidence type="ECO:0000256" key="1">
    <source>
        <dbReference type="SAM" id="MobiDB-lite"/>
    </source>
</evidence>
<name>C8VGA7_EMENI</name>
<keyword evidence="3" id="KW-1185">Reference proteome</keyword>
<protein>
    <submittedName>
        <fullName evidence="2">Uncharacterized protein</fullName>
    </submittedName>
</protein>
<reference evidence="3" key="2">
    <citation type="journal article" date="2009" name="Fungal Genet. Biol.">
        <title>The 2008 update of the Aspergillus nidulans genome annotation: a community effort.</title>
        <authorList>
            <person name="Wortman J.R."/>
            <person name="Gilsenan J.M."/>
            <person name="Joardar V."/>
            <person name="Deegan J."/>
            <person name="Clutterbuck J."/>
            <person name="Andersen M.R."/>
            <person name="Archer D."/>
            <person name="Bencina M."/>
            <person name="Braus G."/>
            <person name="Coutinho P."/>
            <person name="von Dohren H."/>
            <person name="Doonan J."/>
            <person name="Driessen A.J."/>
            <person name="Durek P."/>
            <person name="Espeso E."/>
            <person name="Fekete E."/>
            <person name="Flipphi M."/>
            <person name="Estrada C.G."/>
            <person name="Geysens S."/>
            <person name="Goldman G."/>
            <person name="de Groot P.W."/>
            <person name="Hansen K."/>
            <person name="Harris S.D."/>
            <person name="Heinekamp T."/>
            <person name="Helmstaedt K."/>
            <person name="Henrissat B."/>
            <person name="Hofmann G."/>
            <person name="Homan T."/>
            <person name="Horio T."/>
            <person name="Horiuchi H."/>
            <person name="James S."/>
            <person name="Jones M."/>
            <person name="Karaffa L."/>
            <person name="Karanyi Z."/>
            <person name="Kato M."/>
            <person name="Keller N."/>
            <person name="Kelly D.E."/>
            <person name="Kiel J.A."/>
            <person name="Kim J.M."/>
            <person name="van der Klei I.J."/>
            <person name="Klis F.M."/>
            <person name="Kovalchuk A."/>
            <person name="Krasevec N."/>
            <person name="Kubicek C.P."/>
            <person name="Liu B."/>
            <person name="Maccabe A."/>
            <person name="Meyer V."/>
            <person name="Mirabito P."/>
            <person name="Miskei M."/>
            <person name="Mos M."/>
            <person name="Mullins J."/>
            <person name="Nelson D.R."/>
            <person name="Nielsen J."/>
            <person name="Oakley B.R."/>
            <person name="Osmani S.A."/>
            <person name="Pakula T."/>
            <person name="Paszewski A."/>
            <person name="Paulsen I."/>
            <person name="Pilsyk S."/>
            <person name="Pocsi I."/>
            <person name="Punt P.J."/>
            <person name="Ram A.F."/>
            <person name="Ren Q."/>
            <person name="Robellet X."/>
            <person name="Robson G."/>
            <person name="Seiboth B."/>
            <person name="van Solingen P."/>
            <person name="Specht T."/>
            <person name="Sun J."/>
            <person name="Taheri-Talesh N."/>
            <person name="Takeshita N."/>
            <person name="Ussery D."/>
            <person name="vanKuyk P.A."/>
            <person name="Visser H."/>
            <person name="van de Vondervoort P.J."/>
            <person name="de Vries R.P."/>
            <person name="Walton J."/>
            <person name="Xiang X."/>
            <person name="Xiong Y."/>
            <person name="Zeng A.P."/>
            <person name="Brandt B.W."/>
            <person name="Cornell M.J."/>
            <person name="van den Hondel C.A."/>
            <person name="Visser J."/>
            <person name="Oliver S.G."/>
            <person name="Turner G."/>
        </authorList>
    </citation>
    <scope>GENOME REANNOTATION</scope>
    <source>
        <strain evidence="3">FGSC A4 / ATCC 38163 / CBS 112.46 / NRRL 194 / M139</strain>
    </source>
</reference>